<proteinExistence type="predicted"/>
<feature type="region of interest" description="Disordered" evidence="1">
    <location>
        <begin position="174"/>
        <end position="253"/>
    </location>
</feature>
<reference evidence="4 5" key="1">
    <citation type="submission" date="2016-10" db="EMBL/GenBank/DDBJ databases">
        <authorList>
            <person name="de Groot N.N."/>
        </authorList>
    </citation>
    <scope>NUCLEOTIDE SEQUENCE [LARGE SCALE GENOMIC DNA]</scope>
    <source>
        <strain evidence="4 5">DSM 9179</strain>
    </source>
</reference>
<dbReference type="EMBL" id="FOJI01000001">
    <property type="protein sequence ID" value="SEV84491.1"/>
    <property type="molecule type" value="Genomic_DNA"/>
</dbReference>
<keyword evidence="2" id="KW-1133">Transmembrane helix</keyword>
<evidence type="ECO:0000256" key="2">
    <source>
        <dbReference type="SAM" id="Phobius"/>
    </source>
</evidence>
<dbReference type="Proteomes" id="UP000199701">
    <property type="component" value="Unassembled WGS sequence"/>
</dbReference>
<dbReference type="SMART" id="SM00635">
    <property type="entry name" value="BID_2"/>
    <property type="match status" value="1"/>
</dbReference>
<dbReference type="Pfam" id="PF02368">
    <property type="entry name" value="Big_2"/>
    <property type="match status" value="1"/>
</dbReference>
<organism evidence="4 5">
    <name type="scientific">[Clostridium] fimetarium</name>
    <dbReference type="NCBI Taxonomy" id="99656"/>
    <lineage>
        <taxon>Bacteria</taxon>
        <taxon>Bacillati</taxon>
        <taxon>Bacillota</taxon>
        <taxon>Clostridia</taxon>
        <taxon>Lachnospirales</taxon>
        <taxon>Lachnospiraceae</taxon>
    </lineage>
</organism>
<feature type="transmembrane region" description="Helical" evidence="2">
    <location>
        <begin position="21"/>
        <end position="40"/>
    </location>
</feature>
<evidence type="ECO:0000313" key="4">
    <source>
        <dbReference type="EMBL" id="SEV84491.1"/>
    </source>
</evidence>
<dbReference type="InterPro" id="IPR003343">
    <property type="entry name" value="Big_2"/>
</dbReference>
<evidence type="ECO:0000259" key="3">
    <source>
        <dbReference type="SMART" id="SM00635"/>
    </source>
</evidence>
<gene>
    <name evidence="4" type="ORF">SAMN05421659_101282</name>
</gene>
<dbReference type="InterPro" id="IPR008964">
    <property type="entry name" value="Invasin/intimin_cell_adhesion"/>
</dbReference>
<keyword evidence="2" id="KW-0472">Membrane</keyword>
<feature type="domain" description="BIG2" evidence="3">
    <location>
        <begin position="71"/>
        <end position="147"/>
    </location>
</feature>
<name>A0A1I0MAT8_9FIRM</name>
<evidence type="ECO:0000256" key="1">
    <source>
        <dbReference type="SAM" id="MobiDB-lite"/>
    </source>
</evidence>
<keyword evidence="2" id="KW-0812">Transmembrane</keyword>
<dbReference type="STRING" id="99656.SAMN05421659_101282"/>
<dbReference type="OrthoDB" id="2088409at2"/>
<keyword evidence="5" id="KW-1185">Reference proteome</keyword>
<feature type="compositionally biased region" description="Low complexity" evidence="1">
    <location>
        <begin position="174"/>
        <end position="242"/>
    </location>
</feature>
<feature type="compositionally biased region" description="Polar residues" evidence="1">
    <location>
        <begin position="243"/>
        <end position="253"/>
    </location>
</feature>
<accession>A0A1I0MAT8</accession>
<dbReference type="Gene3D" id="2.60.40.1080">
    <property type="match status" value="1"/>
</dbReference>
<evidence type="ECO:0000313" key="5">
    <source>
        <dbReference type="Proteomes" id="UP000199701"/>
    </source>
</evidence>
<dbReference type="AlphaFoldDB" id="A0A1I0MAT8"/>
<sequence length="359" mass="37912">MATQKKNDIKKKRRRLKPVPILVLVTVLIVIITSLVLVFGEKPKKESVNVSISDAGVGSNTVDEKASNTLLDATVSIDMDSCAIPIGTTLKVTASIDPVEVEKTINWSSSDENVFTVDSEGIIIIKGKGTSALTATLGSTSDAIVIEGILNNDTAKSQNDLPIFNLIASSATSSNGTLSNGTSSNGTSSNGTSISGTSNNSSTVNNTGNTTNPVSNNTNNPSGTNNTGNNGNSSNPVSPDSGTNSGTNSGLKSTELNGSLNEFGYSKVLSNVYVYQENNTYYGEIVIQSNVTIIYIKQRCEGYDMKIKQVIASLLPIENAQVWSNYIAASSDRTFTVEGRMVRIVTAFNGGHSQIVIYN</sequence>
<dbReference type="SUPFAM" id="SSF49373">
    <property type="entry name" value="Invasin/intimin cell-adhesion fragments"/>
    <property type="match status" value="1"/>
</dbReference>
<protein>
    <submittedName>
        <fullName evidence="4">Ig-like domain (Group 2)</fullName>
    </submittedName>
</protein>
<dbReference type="RefSeq" id="WP_092449829.1">
    <property type="nucleotide sequence ID" value="NZ_FOJI01000001.1"/>
</dbReference>